<keyword evidence="4" id="KW-1185">Reference proteome</keyword>
<gene>
    <name evidence="3" type="ORF">BGZ80_005477</name>
</gene>
<feature type="region of interest" description="Disordered" evidence="2">
    <location>
        <begin position="82"/>
        <end position="110"/>
    </location>
</feature>
<comment type="caution">
    <text evidence="3">The sequence shown here is derived from an EMBL/GenBank/DDBJ whole genome shotgun (WGS) entry which is preliminary data.</text>
</comment>
<feature type="coiled-coil region" evidence="1">
    <location>
        <begin position="385"/>
        <end position="419"/>
    </location>
</feature>
<evidence type="ECO:0000313" key="4">
    <source>
        <dbReference type="Proteomes" id="UP000703661"/>
    </source>
</evidence>
<feature type="region of interest" description="Disordered" evidence="2">
    <location>
        <begin position="420"/>
        <end position="459"/>
    </location>
</feature>
<dbReference type="AlphaFoldDB" id="A0A9P6N578"/>
<dbReference type="Proteomes" id="UP000703661">
    <property type="component" value="Unassembled WGS sequence"/>
</dbReference>
<feature type="region of interest" description="Disordered" evidence="2">
    <location>
        <begin position="41"/>
        <end position="61"/>
    </location>
</feature>
<reference evidence="3" key="1">
    <citation type="journal article" date="2020" name="Fungal Divers.">
        <title>Resolving the Mortierellaceae phylogeny through synthesis of multi-gene phylogenetics and phylogenomics.</title>
        <authorList>
            <person name="Vandepol N."/>
            <person name="Liber J."/>
            <person name="Desiro A."/>
            <person name="Na H."/>
            <person name="Kennedy M."/>
            <person name="Barry K."/>
            <person name="Grigoriev I.V."/>
            <person name="Miller A.N."/>
            <person name="O'Donnell K."/>
            <person name="Stajich J.E."/>
            <person name="Bonito G."/>
        </authorList>
    </citation>
    <scope>NUCLEOTIDE SEQUENCE</scope>
    <source>
        <strain evidence="3">NRRL 2769</strain>
    </source>
</reference>
<accession>A0A9P6N578</accession>
<feature type="coiled-coil region" evidence="1">
    <location>
        <begin position="293"/>
        <end position="341"/>
    </location>
</feature>
<feature type="compositionally biased region" description="Low complexity" evidence="2">
    <location>
        <begin position="94"/>
        <end position="105"/>
    </location>
</feature>
<feature type="region of interest" description="Disordered" evidence="2">
    <location>
        <begin position="481"/>
        <end position="504"/>
    </location>
</feature>
<feature type="compositionally biased region" description="Polar residues" evidence="2">
    <location>
        <begin position="423"/>
        <end position="439"/>
    </location>
</feature>
<sequence length="526" mass="56601">MRSHDPLLYSISAPIPVPGTQQEPTVPPVLALSSIGGTHILSASGSSRDHEGHSNNRSSSNSLITLGVVGQNSNYLANTLLVGPPRHRSHYSGNSNNNPNTNPNNDSHTISHNKALINVNHNNPNNINSGLRFPSLIGGASKKLTAENTALRAKITELERYLTGLKEELLLARAQIRVKNDEAKLSQNRKAVELHELAQHIQRYEVDLLAKSAECEALQNKLQYQTKEQMSKLKRITLLENELLDYKRVSSLSSSGGINSAALRISRNSSNLSESARSSTVLPASGNAGAFSSEEALIQIRQLKDENARKDEQLEELMGMVEKLKANVSQLEKQQSTARNSVSTSNSGASFDTAMVARSNSKGPSSVNSVGYDASAEHPKLLVRYQALRMQHAQASEYLEILESENNELRAELLDISSSFSSTQAADSPRGNSSDSTDPLQPMATIAPTSSTNSLHHPKASTLAPLDLDNLSTDTFWTPASTVTPSPTSAITSSGSPSTAVAPALTRKSSLRYSRDGLLLPTLASS</sequence>
<evidence type="ECO:0000256" key="2">
    <source>
        <dbReference type="SAM" id="MobiDB-lite"/>
    </source>
</evidence>
<keyword evidence="1" id="KW-0175">Coiled coil</keyword>
<proteinExistence type="predicted"/>
<evidence type="ECO:0000313" key="3">
    <source>
        <dbReference type="EMBL" id="KAG0024171.1"/>
    </source>
</evidence>
<feature type="coiled-coil region" evidence="1">
    <location>
        <begin position="141"/>
        <end position="175"/>
    </location>
</feature>
<feature type="compositionally biased region" description="Low complexity" evidence="2">
    <location>
        <begin position="481"/>
        <end position="500"/>
    </location>
</feature>
<dbReference type="EMBL" id="JAAAID010000027">
    <property type="protein sequence ID" value="KAG0024171.1"/>
    <property type="molecule type" value="Genomic_DNA"/>
</dbReference>
<feature type="region of interest" description="Disordered" evidence="2">
    <location>
        <begin position="1"/>
        <end position="24"/>
    </location>
</feature>
<evidence type="ECO:0000256" key="1">
    <source>
        <dbReference type="SAM" id="Coils"/>
    </source>
</evidence>
<name>A0A9P6N578_9FUNG</name>
<protein>
    <submittedName>
        <fullName evidence="3">Uncharacterized protein</fullName>
    </submittedName>
</protein>
<organism evidence="3 4">
    <name type="scientific">Entomortierella chlamydospora</name>
    <dbReference type="NCBI Taxonomy" id="101097"/>
    <lineage>
        <taxon>Eukaryota</taxon>
        <taxon>Fungi</taxon>
        <taxon>Fungi incertae sedis</taxon>
        <taxon>Mucoromycota</taxon>
        <taxon>Mortierellomycotina</taxon>
        <taxon>Mortierellomycetes</taxon>
        <taxon>Mortierellales</taxon>
        <taxon>Mortierellaceae</taxon>
        <taxon>Entomortierella</taxon>
    </lineage>
</organism>